<dbReference type="AlphaFoldDB" id="A0A2S7XRN9"/>
<feature type="binding site" evidence="10">
    <location>
        <position position="324"/>
    </location>
    <ligand>
        <name>ATP</name>
        <dbReference type="ChEBI" id="CHEBI:30616"/>
    </ligand>
</feature>
<dbReference type="PANTHER" id="PTHR30031:SF0">
    <property type="entry name" value="PHOSPHOENOLPYRUVATE CARBOXYKINASE (ATP)"/>
    <property type="match status" value="1"/>
</dbReference>
<feature type="binding site" evidence="10">
    <location>
        <position position="61"/>
    </location>
    <ligand>
        <name>substrate</name>
    </ligand>
</feature>
<evidence type="ECO:0000256" key="3">
    <source>
        <dbReference type="ARBA" id="ARBA00012363"/>
    </source>
</evidence>
<feature type="binding site" evidence="10">
    <location>
        <position position="202"/>
    </location>
    <ligand>
        <name>ATP</name>
        <dbReference type="ChEBI" id="CHEBI:30616"/>
    </ligand>
</feature>
<dbReference type="GO" id="GO:0016301">
    <property type="term" value="F:kinase activity"/>
    <property type="evidence" value="ECO:0007669"/>
    <property type="project" value="UniProtKB-KW"/>
</dbReference>
<dbReference type="GO" id="GO:0006094">
    <property type="term" value="P:gluconeogenesis"/>
    <property type="evidence" value="ECO:0007669"/>
    <property type="project" value="UniProtKB-UniRule"/>
</dbReference>
<dbReference type="InterPro" id="IPR013035">
    <property type="entry name" value="PEP_carboxykinase_C"/>
</dbReference>
<dbReference type="SUPFAM" id="SSF68923">
    <property type="entry name" value="PEP carboxykinase N-terminal domain"/>
    <property type="match status" value="1"/>
</dbReference>
<feature type="binding site" evidence="10">
    <location>
        <begin position="443"/>
        <end position="444"/>
    </location>
    <ligand>
        <name>ATP</name>
        <dbReference type="ChEBI" id="CHEBI:30616"/>
    </ligand>
</feature>
<evidence type="ECO:0000256" key="10">
    <source>
        <dbReference type="HAMAP-Rule" id="MF_00453"/>
    </source>
</evidence>
<dbReference type="NCBIfam" id="NF006820">
    <property type="entry name" value="PRK09344.1-2"/>
    <property type="match status" value="1"/>
</dbReference>
<dbReference type="CDD" id="cd00484">
    <property type="entry name" value="PEPCK_ATP"/>
    <property type="match status" value="1"/>
</dbReference>
<keyword evidence="10" id="KW-0963">Cytoplasm</keyword>
<keyword evidence="12" id="KW-1185">Reference proteome</keyword>
<dbReference type="GO" id="GO:0005829">
    <property type="term" value="C:cytosol"/>
    <property type="evidence" value="ECO:0007669"/>
    <property type="project" value="TreeGrafter"/>
</dbReference>
<keyword evidence="11" id="KW-0418">Kinase</keyword>
<dbReference type="RefSeq" id="WP_105073941.1">
    <property type="nucleotide sequence ID" value="NZ_PPGH01000035.1"/>
</dbReference>
<keyword evidence="10" id="KW-0464">Manganese</keyword>
<gene>
    <name evidence="10" type="primary">pckA</name>
    <name evidence="11" type="ORF">CXB77_11280</name>
</gene>
<dbReference type="EMBL" id="PPGH01000035">
    <property type="protein sequence ID" value="PQJ96316.1"/>
    <property type="molecule type" value="Genomic_DNA"/>
</dbReference>
<keyword evidence="11" id="KW-0808">Transferase</keyword>
<feature type="binding site" evidence="10">
    <location>
        <position position="202"/>
    </location>
    <ligand>
        <name>Mn(2+)</name>
        <dbReference type="ChEBI" id="CHEBI:29035"/>
    </ligand>
</feature>
<name>A0A2S7XRN9_9GAMM</name>
<organism evidence="11 12">
    <name type="scientific">Chromatium okenii</name>
    <dbReference type="NCBI Taxonomy" id="61644"/>
    <lineage>
        <taxon>Bacteria</taxon>
        <taxon>Pseudomonadati</taxon>
        <taxon>Pseudomonadota</taxon>
        <taxon>Gammaproteobacteria</taxon>
        <taxon>Chromatiales</taxon>
        <taxon>Chromatiaceae</taxon>
        <taxon>Chromatium</taxon>
    </lineage>
</organism>
<dbReference type="PANTHER" id="PTHR30031">
    <property type="entry name" value="PHOSPHOENOLPYRUVATE CARBOXYKINASE ATP"/>
    <property type="match status" value="1"/>
</dbReference>
<comment type="cofactor">
    <cofactor evidence="10">
        <name>Mn(2+)</name>
        <dbReference type="ChEBI" id="CHEBI:29035"/>
    </cofactor>
    <text evidence="10">Binds 1 Mn(2+) ion per subunit.</text>
</comment>
<feature type="binding site" evidence="10">
    <location>
        <position position="324"/>
    </location>
    <ligand>
        <name>substrate</name>
    </ligand>
</feature>
<feature type="binding site" evidence="10">
    <location>
        <position position="196"/>
    </location>
    <ligand>
        <name>substrate</name>
    </ligand>
</feature>
<dbReference type="HAMAP" id="MF_00453">
    <property type="entry name" value="PEPCK_ATP"/>
    <property type="match status" value="1"/>
</dbReference>
<feature type="binding site" evidence="10">
    <location>
        <position position="202"/>
    </location>
    <ligand>
        <name>substrate</name>
    </ligand>
</feature>
<dbReference type="NCBIfam" id="NF006822">
    <property type="entry name" value="PRK09344.1-4"/>
    <property type="match status" value="1"/>
</dbReference>
<dbReference type="GO" id="GO:0004612">
    <property type="term" value="F:phosphoenolpyruvate carboxykinase (ATP) activity"/>
    <property type="evidence" value="ECO:0007669"/>
    <property type="project" value="UniProtKB-UniRule"/>
</dbReference>
<keyword evidence="5 10" id="KW-0547">Nucleotide-binding</keyword>
<keyword evidence="11" id="KW-0670">Pyruvate</keyword>
<dbReference type="NCBIfam" id="TIGR00224">
    <property type="entry name" value="pckA"/>
    <property type="match status" value="1"/>
</dbReference>
<dbReference type="GO" id="GO:0005524">
    <property type="term" value="F:ATP binding"/>
    <property type="evidence" value="ECO:0007669"/>
    <property type="project" value="UniProtKB-UniRule"/>
</dbReference>
<dbReference type="PIRSF" id="PIRSF006294">
    <property type="entry name" value="PEP_crbxkin"/>
    <property type="match status" value="1"/>
</dbReference>
<comment type="subcellular location">
    <subcellularLocation>
        <location evidence="10">Cytoplasm</location>
    </subcellularLocation>
</comment>
<evidence type="ECO:0000256" key="5">
    <source>
        <dbReference type="ARBA" id="ARBA00022741"/>
    </source>
</evidence>
<keyword evidence="7 10" id="KW-0067">ATP-binding</keyword>
<dbReference type="Pfam" id="PF01293">
    <property type="entry name" value="PEPCK_ATP"/>
    <property type="match status" value="1"/>
</dbReference>
<dbReference type="SUPFAM" id="SSF53795">
    <property type="entry name" value="PEP carboxykinase-like"/>
    <property type="match status" value="1"/>
</dbReference>
<feature type="binding site" evidence="10">
    <location>
        <position position="258"/>
    </location>
    <ligand>
        <name>Mn(2+)</name>
        <dbReference type="ChEBI" id="CHEBI:29035"/>
    </ligand>
</feature>
<dbReference type="PROSITE" id="PS00532">
    <property type="entry name" value="PEPCK_ATP"/>
    <property type="match status" value="1"/>
</dbReference>
<dbReference type="EC" id="4.1.1.49" evidence="3 10"/>
<dbReference type="InterPro" id="IPR001272">
    <property type="entry name" value="PEP_carboxykinase_ATP"/>
</dbReference>
<proteinExistence type="inferred from homology"/>
<evidence type="ECO:0000256" key="6">
    <source>
        <dbReference type="ARBA" id="ARBA00022793"/>
    </source>
</evidence>
<evidence type="ECO:0000313" key="12">
    <source>
        <dbReference type="Proteomes" id="UP000239936"/>
    </source>
</evidence>
<comment type="subunit">
    <text evidence="10">Monomer.</text>
</comment>
<protein>
    <recommendedName>
        <fullName evidence="3 10">Phosphoenolpyruvate carboxykinase (ATP)</fullName>
        <shortName evidence="10">PCK</shortName>
        <shortName evidence="10">PEP carboxykinase</shortName>
        <shortName evidence="10">PEPCK</shortName>
        <ecNumber evidence="3 10">4.1.1.49</ecNumber>
    </recommendedName>
</protein>
<evidence type="ECO:0000256" key="9">
    <source>
        <dbReference type="ARBA" id="ARBA00047371"/>
    </source>
</evidence>
<evidence type="ECO:0000256" key="4">
    <source>
        <dbReference type="ARBA" id="ARBA00022432"/>
    </source>
</evidence>
<feature type="binding site" evidence="10">
    <location>
        <position position="286"/>
    </location>
    <ligand>
        <name>ATP</name>
        <dbReference type="ChEBI" id="CHEBI:30616"/>
    </ligand>
</feature>
<keyword evidence="4 10" id="KW-0312">Gluconeogenesis</keyword>
<comment type="caution">
    <text evidence="11">The sequence shown here is derived from an EMBL/GenBank/DDBJ whole genome shotgun (WGS) entry which is preliminary data.</text>
</comment>
<dbReference type="Gene3D" id="3.40.449.10">
    <property type="entry name" value="Phosphoenolpyruvate Carboxykinase, domain 1"/>
    <property type="match status" value="1"/>
</dbReference>
<comment type="function">
    <text evidence="10">Involved in the gluconeogenesis. Catalyzes the conversion of oxaloacetate (OAA) to phosphoenolpyruvate (PEP) through direct phosphoryl transfer between the nucleoside triphosphate and OAA.</text>
</comment>
<dbReference type="Proteomes" id="UP000239936">
    <property type="component" value="Unassembled WGS sequence"/>
</dbReference>
<sequence length="534" mass="58763">MTMTGRPNSEHSLDHHGLYNLNTVHWNLPTPALYEQALRAHEGVLSHMGPLVVRTGHHTGRSANDKFVVEEETSKSHIWWGEINRPIDEAHFDLVHHRLASYLQMKDVYVQDCYVGADPAYRMPVRIVSEYAWHSLFARNLFIQPSSSELASLIPEFTVIDAPRFHAIPSLDNTRSETFIMVNFAKKLILIGGTSYAGEIKKSLFTVMNYMMPFRDVLPMHCSANIGADGKTALFFGLSGTGKTTLSADASRTLIGDDEHGWSNEGVFNFEGGCYAKMIRLSPTAEPEIYATTMRFGTVLENVTVEAEDRRLNLDDESLTENTRGGYHISAIPNASETGMGGHPSAILFLTCDAFGVLPPVSRLTPEQAMYHFISGYTARVAGTEKGVTEPAPVFSACYGAPFMPLHPQKYAALLGKRLTDHNTTVWLINTGWSGGAYGVGDRIKIPHTRAMVNAVLDGKLDDVATRIDPIFGLQIPESCPDVPEGILDPRSTWPDGAAYDTQARKLAGMFQANFTKFADQVDERIKAAGPLAG</sequence>
<reference evidence="11 12" key="1">
    <citation type="submission" date="2018-01" db="EMBL/GenBank/DDBJ databases">
        <title>The complete genome sequence of Chromatium okenii LaCa, a purple sulfur bacterium with a turbulent life.</title>
        <authorList>
            <person name="Luedin S.M."/>
            <person name="Liechti N."/>
            <person name="Storelli N."/>
            <person name="Danza F."/>
            <person name="Wittwer M."/>
            <person name="Pothier J.F."/>
            <person name="Tonolla M.A."/>
        </authorList>
    </citation>
    <scope>NUCLEOTIDE SEQUENCE [LARGE SCALE GENOMIC DNA]</scope>
    <source>
        <strain evidence="11 12">LaCa</strain>
    </source>
</reference>
<feature type="binding site" evidence="10">
    <location>
        <begin position="237"/>
        <end position="245"/>
    </location>
    <ligand>
        <name>ATP</name>
        <dbReference type="ChEBI" id="CHEBI:30616"/>
    </ligand>
</feature>
<feature type="binding site" evidence="10">
    <location>
        <position position="221"/>
    </location>
    <ligand>
        <name>ATP</name>
        <dbReference type="ChEBI" id="CHEBI:30616"/>
    </ligand>
</feature>
<dbReference type="Gene3D" id="2.170.8.10">
    <property type="entry name" value="Phosphoenolpyruvate Carboxykinase, domain 2"/>
    <property type="match status" value="1"/>
</dbReference>
<accession>A0A2S7XRN9</accession>
<dbReference type="OrthoDB" id="9806325at2"/>
<feature type="binding site" evidence="10">
    <location>
        <position position="221"/>
    </location>
    <ligand>
        <name>Mn(2+)</name>
        <dbReference type="ChEBI" id="CHEBI:29035"/>
    </ligand>
</feature>
<keyword evidence="6 10" id="KW-0210">Decarboxylase</keyword>
<evidence type="ECO:0000256" key="7">
    <source>
        <dbReference type="ARBA" id="ARBA00022840"/>
    </source>
</evidence>
<dbReference type="InterPro" id="IPR015994">
    <property type="entry name" value="PEPCK_ATP_CS"/>
</dbReference>
<evidence type="ECO:0000256" key="8">
    <source>
        <dbReference type="ARBA" id="ARBA00023239"/>
    </source>
</evidence>
<evidence type="ECO:0000256" key="2">
    <source>
        <dbReference type="ARBA" id="ARBA00006052"/>
    </source>
</evidence>
<comment type="catalytic activity">
    <reaction evidence="9 10">
        <text>oxaloacetate + ATP = phosphoenolpyruvate + ADP + CO2</text>
        <dbReference type="Rhea" id="RHEA:18617"/>
        <dbReference type="ChEBI" id="CHEBI:16452"/>
        <dbReference type="ChEBI" id="CHEBI:16526"/>
        <dbReference type="ChEBI" id="CHEBI:30616"/>
        <dbReference type="ChEBI" id="CHEBI:58702"/>
        <dbReference type="ChEBI" id="CHEBI:456216"/>
        <dbReference type="EC" id="4.1.1.49"/>
    </reaction>
</comment>
<comment type="pathway">
    <text evidence="1 10">Carbohydrate biosynthesis; gluconeogenesis.</text>
</comment>
<dbReference type="GO" id="GO:0046872">
    <property type="term" value="F:metal ion binding"/>
    <property type="evidence" value="ECO:0007669"/>
    <property type="project" value="UniProtKB-KW"/>
</dbReference>
<comment type="similarity">
    <text evidence="2 10">Belongs to the phosphoenolpyruvate carboxykinase (ATP) family.</text>
</comment>
<dbReference type="Gene3D" id="3.90.228.20">
    <property type="match status" value="1"/>
</dbReference>
<dbReference type="UniPathway" id="UPA00138"/>
<evidence type="ECO:0000256" key="1">
    <source>
        <dbReference type="ARBA" id="ARBA00004742"/>
    </source>
</evidence>
<feature type="binding site" evidence="10">
    <location>
        <position position="449"/>
    </location>
    <ligand>
        <name>ATP</name>
        <dbReference type="ChEBI" id="CHEBI:30616"/>
    </ligand>
</feature>
<keyword evidence="10" id="KW-0479">Metal-binding</keyword>
<evidence type="ECO:0000313" key="11">
    <source>
        <dbReference type="EMBL" id="PQJ96316.1"/>
    </source>
</evidence>
<keyword evidence="8 10" id="KW-0456">Lyase</keyword>
<dbReference type="InterPro" id="IPR008210">
    <property type="entry name" value="PEP_carboxykinase_N"/>
</dbReference>
<dbReference type="NCBIfam" id="NF006821">
    <property type="entry name" value="PRK09344.1-3"/>
    <property type="match status" value="1"/>
</dbReference>